<name>A0AAD8AU59_BIOPF</name>
<reference evidence="2" key="2">
    <citation type="submission" date="2023-04" db="EMBL/GenBank/DDBJ databases">
        <authorList>
            <person name="Bu L."/>
            <person name="Lu L."/>
            <person name="Laidemitt M.R."/>
            <person name="Zhang S.M."/>
            <person name="Mutuku M."/>
            <person name="Mkoji G."/>
            <person name="Steinauer M."/>
            <person name="Loker E.S."/>
        </authorList>
    </citation>
    <scope>NUCLEOTIDE SEQUENCE</scope>
    <source>
        <strain evidence="2">KasaAsao</strain>
        <tissue evidence="2">Whole Snail</tissue>
    </source>
</reference>
<dbReference type="PANTHER" id="PTHR46448">
    <property type="entry name" value="PROTEIN KINASE DOMAIN-CONTAINING PROTEIN"/>
    <property type="match status" value="1"/>
</dbReference>
<gene>
    <name evidence="2" type="ORF">Bpfe_029565</name>
</gene>
<dbReference type="SUPFAM" id="SSF56112">
    <property type="entry name" value="Protein kinase-like (PK-like)"/>
    <property type="match status" value="1"/>
</dbReference>
<evidence type="ECO:0000313" key="2">
    <source>
        <dbReference type="EMBL" id="KAK0041010.1"/>
    </source>
</evidence>
<dbReference type="InterPro" id="IPR011009">
    <property type="entry name" value="Kinase-like_dom_sf"/>
</dbReference>
<sequence>MYHALWSHNTTTKYEDVLLSVGQKQRYQPKHSEQKEVRRSQSDLGLNTDLYQNLVPLELDALQSRDLLGANVKEALINLLLDLYPLNWANAPDADEMALEVKHTLLDYGFDSNMTCKDIDSLQISGTIYASRSKYIDQGAPGKSRHGSSYSFRSDDVQEDNSYYAVRSVIGDMSTKVACLKQIYDVDLCSTMGVYRLLREVLLFSTLHHPSIIRLNGFCLRGSRMSSRLQDKGAIIVTEMGVQMSQETIYSSTWAQRVKYALQLAHLLNFMDRSLYGSLAFSKLDLKDFVVVGGQTIKLTDLDDIEVGEKTCTKDSECTVSELNKGVACKKGICQGLNSMNNLYLATEKVLIPLLYNPSGKEATELLNSLKEHSLNTTTLVSALTSVFKLLPTDQLMKKSNDRSSFGNKVKNEDVIEKNKENLDQALASFVREDKKNYPGLYDYYCPQSRVKWGCVINVRSLLEAVNLCLDDLSCQAFITFSLHPETEKIMTIVLKNQTDDNPYISSGTTLFLKRTFLKSKNNFKQSDEKAEAQEEWVASTDIRNCVDSVRNLQESARNSRESRLMTHLGLKNIREQSWRKSALSQNLEEPNRIARLESGGGRFQANLIDDGEANRAAGKVTFIAEEGPKAYHKAYAIVYHLDRLLGLYHIPPCVGKTLSSTTVETFKGNIAWGNIFRPLIQADGTLKGVMVVPTPKVMKINKLTLKPRTALISDIVIFDRHLIHFSADKAFSATSLDLSDYMNYCQFPNVAYKSLGCFRCVSTNDSKKVVSKICGLGDEVLKQAHSLLGDEADIVIHDLTELVIAKTIDSAASDMLSIIDKCVKIHGRDSVLY</sequence>
<dbReference type="Pfam" id="PF12260">
    <property type="entry name" value="PIP49_C"/>
    <property type="match status" value="1"/>
</dbReference>
<dbReference type="GO" id="GO:0004715">
    <property type="term" value="F:non-membrane spanning protein tyrosine kinase activity"/>
    <property type="evidence" value="ECO:0007669"/>
    <property type="project" value="InterPro"/>
</dbReference>
<dbReference type="InterPro" id="IPR042983">
    <property type="entry name" value="PKDCC"/>
</dbReference>
<dbReference type="InterPro" id="IPR022049">
    <property type="entry name" value="FAM69_kinase_dom"/>
</dbReference>
<feature type="domain" description="FAM69 protein-kinase" evidence="1">
    <location>
        <begin position="242"/>
        <end position="366"/>
    </location>
</feature>
<evidence type="ECO:0000313" key="3">
    <source>
        <dbReference type="Proteomes" id="UP001233172"/>
    </source>
</evidence>
<evidence type="ECO:0000259" key="1">
    <source>
        <dbReference type="Pfam" id="PF12260"/>
    </source>
</evidence>
<proteinExistence type="predicted"/>
<protein>
    <submittedName>
        <fullName evidence="2">Protein kinase domain-containing protein cytoplasmic</fullName>
    </submittedName>
</protein>
<dbReference type="EMBL" id="JASAOG010000292">
    <property type="protein sequence ID" value="KAK0041010.1"/>
    <property type="molecule type" value="Genomic_DNA"/>
</dbReference>
<keyword evidence="3" id="KW-1185">Reference proteome</keyword>
<keyword evidence="2" id="KW-0808">Transferase</keyword>
<dbReference type="GO" id="GO:0001501">
    <property type="term" value="P:skeletal system development"/>
    <property type="evidence" value="ECO:0007669"/>
    <property type="project" value="TreeGrafter"/>
</dbReference>
<comment type="caution">
    <text evidence="2">The sequence shown here is derived from an EMBL/GenBank/DDBJ whole genome shotgun (WGS) entry which is preliminary data.</text>
</comment>
<dbReference type="Gene3D" id="1.10.510.10">
    <property type="entry name" value="Transferase(Phosphotransferase) domain 1"/>
    <property type="match status" value="1"/>
</dbReference>
<organism evidence="2 3">
    <name type="scientific">Biomphalaria pfeifferi</name>
    <name type="common">Bloodfluke planorb</name>
    <name type="synonym">Freshwater snail</name>
    <dbReference type="NCBI Taxonomy" id="112525"/>
    <lineage>
        <taxon>Eukaryota</taxon>
        <taxon>Metazoa</taxon>
        <taxon>Spiralia</taxon>
        <taxon>Lophotrochozoa</taxon>
        <taxon>Mollusca</taxon>
        <taxon>Gastropoda</taxon>
        <taxon>Heterobranchia</taxon>
        <taxon>Euthyneura</taxon>
        <taxon>Panpulmonata</taxon>
        <taxon>Hygrophila</taxon>
        <taxon>Lymnaeoidea</taxon>
        <taxon>Planorbidae</taxon>
        <taxon>Biomphalaria</taxon>
    </lineage>
</organism>
<dbReference type="AlphaFoldDB" id="A0AAD8AU59"/>
<dbReference type="GO" id="GO:0005576">
    <property type="term" value="C:extracellular region"/>
    <property type="evidence" value="ECO:0007669"/>
    <property type="project" value="TreeGrafter"/>
</dbReference>
<dbReference type="Proteomes" id="UP001233172">
    <property type="component" value="Unassembled WGS sequence"/>
</dbReference>
<accession>A0AAD8AU59</accession>
<reference evidence="2" key="1">
    <citation type="journal article" date="2023" name="PLoS Negl. Trop. Dis.">
        <title>A genome sequence for Biomphalaria pfeifferi, the major vector snail for the human-infecting parasite Schistosoma mansoni.</title>
        <authorList>
            <person name="Bu L."/>
            <person name="Lu L."/>
            <person name="Laidemitt M.R."/>
            <person name="Zhang S.M."/>
            <person name="Mutuku M."/>
            <person name="Mkoji G."/>
            <person name="Steinauer M."/>
            <person name="Loker E.S."/>
        </authorList>
    </citation>
    <scope>NUCLEOTIDE SEQUENCE</scope>
    <source>
        <strain evidence="2">KasaAsao</strain>
    </source>
</reference>
<dbReference type="PANTHER" id="PTHR46448:SF1">
    <property type="entry name" value="PROTEIN KINASE DOMAIN-CONTAINING PROTEIN"/>
    <property type="match status" value="1"/>
</dbReference>
<keyword evidence="2" id="KW-0418">Kinase</keyword>